<feature type="domain" description="Protein HIRA-like C-terminal" evidence="12">
    <location>
        <begin position="674"/>
        <end position="838"/>
    </location>
</feature>
<dbReference type="GO" id="GO:0006351">
    <property type="term" value="P:DNA-templated transcription"/>
    <property type="evidence" value="ECO:0007669"/>
    <property type="project" value="InterPro"/>
</dbReference>
<comment type="subcellular location">
    <subcellularLocation>
        <location evidence="1 11">Nucleus</location>
    </subcellularLocation>
</comment>
<evidence type="ECO:0000256" key="9">
    <source>
        <dbReference type="ARBA" id="ARBA00023242"/>
    </source>
</evidence>
<dbReference type="InterPro" id="IPR001680">
    <property type="entry name" value="WD40_rpt"/>
</dbReference>
<evidence type="ECO:0000256" key="5">
    <source>
        <dbReference type="ARBA" id="ARBA00022737"/>
    </source>
</evidence>
<keyword evidence="3 11" id="KW-0678">Repressor</keyword>
<dbReference type="Pfam" id="PF09453">
    <property type="entry name" value="HIRA_B"/>
    <property type="match status" value="1"/>
</dbReference>
<evidence type="ECO:0000256" key="7">
    <source>
        <dbReference type="ARBA" id="ARBA00023015"/>
    </source>
</evidence>
<dbReference type="Gene3D" id="2.130.10.10">
    <property type="entry name" value="YVTN repeat-like/Quinoprotein amine dehydrogenase"/>
    <property type="match status" value="2"/>
</dbReference>
<evidence type="ECO:0000256" key="4">
    <source>
        <dbReference type="ARBA" id="ARBA00022574"/>
    </source>
</evidence>
<comment type="caution">
    <text evidence="14">The sequence shown here is derived from an EMBL/GenBank/DDBJ whole genome shotgun (WGS) entry which is preliminary data.</text>
</comment>
<dbReference type="PROSITE" id="PS50082">
    <property type="entry name" value="WD_REPEATS_2"/>
    <property type="match status" value="4"/>
</dbReference>
<organism evidence="14 15">
    <name type="scientific">Wickerhamomyces mucosus</name>
    <dbReference type="NCBI Taxonomy" id="1378264"/>
    <lineage>
        <taxon>Eukaryota</taxon>
        <taxon>Fungi</taxon>
        <taxon>Dikarya</taxon>
        <taxon>Ascomycota</taxon>
        <taxon>Saccharomycotina</taxon>
        <taxon>Saccharomycetes</taxon>
        <taxon>Phaffomycetales</taxon>
        <taxon>Wickerhamomycetaceae</taxon>
        <taxon>Wickerhamomyces</taxon>
    </lineage>
</organism>
<dbReference type="SUPFAM" id="SSF50978">
    <property type="entry name" value="WD40 repeat-like"/>
    <property type="match status" value="2"/>
</dbReference>
<dbReference type="InterPro" id="IPR055410">
    <property type="entry name" value="Beta-prop_CAF1B_HIR1"/>
</dbReference>
<dbReference type="InterPro" id="IPR031120">
    <property type="entry name" value="HIR1-like"/>
</dbReference>
<evidence type="ECO:0000256" key="10">
    <source>
        <dbReference type="PROSITE-ProRule" id="PRU00221"/>
    </source>
</evidence>
<evidence type="ECO:0000256" key="3">
    <source>
        <dbReference type="ARBA" id="ARBA00022491"/>
    </source>
</evidence>
<name>A0A9P8PNT7_9ASCO</name>
<dbReference type="SMART" id="SM00320">
    <property type="entry name" value="WD40"/>
    <property type="match status" value="6"/>
</dbReference>
<feature type="domain" description="CAF1B/HIR1 beta-propeller" evidence="13">
    <location>
        <begin position="49"/>
        <end position="378"/>
    </location>
</feature>
<dbReference type="GO" id="GO:0031491">
    <property type="term" value="F:nucleosome binding"/>
    <property type="evidence" value="ECO:0007669"/>
    <property type="project" value="TreeGrafter"/>
</dbReference>
<dbReference type="GO" id="GO:0006338">
    <property type="term" value="P:chromatin remodeling"/>
    <property type="evidence" value="ECO:0007669"/>
    <property type="project" value="InterPro"/>
</dbReference>
<dbReference type="Pfam" id="PF24105">
    <property type="entry name" value="Beta-prop_CAF1B_HIR1"/>
    <property type="match status" value="1"/>
</dbReference>
<dbReference type="GO" id="GO:0000785">
    <property type="term" value="C:chromatin"/>
    <property type="evidence" value="ECO:0007669"/>
    <property type="project" value="TreeGrafter"/>
</dbReference>
<keyword evidence="7 11" id="KW-0805">Transcription regulation</keyword>
<protein>
    <recommendedName>
        <fullName evidence="11">Protein HIR</fullName>
    </recommendedName>
</protein>
<evidence type="ECO:0000259" key="13">
    <source>
        <dbReference type="Pfam" id="PF24105"/>
    </source>
</evidence>
<keyword evidence="5 11" id="KW-0677">Repeat</keyword>
<comment type="similarity">
    <text evidence="2 11">Belongs to the WD repeat HIR1 family.</text>
</comment>
<dbReference type="FunFam" id="2.130.10.10:FF:001073">
    <property type="entry name" value="Protein HIR"/>
    <property type="match status" value="1"/>
</dbReference>
<dbReference type="PROSITE" id="PS50294">
    <property type="entry name" value="WD_REPEATS_REGION"/>
    <property type="match status" value="4"/>
</dbReference>
<dbReference type="OrthoDB" id="1741719at2759"/>
<evidence type="ECO:0000256" key="8">
    <source>
        <dbReference type="ARBA" id="ARBA00023163"/>
    </source>
</evidence>
<dbReference type="GO" id="GO:0005634">
    <property type="term" value="C:nucleus"/>
    <property type="evidence" value="ECO:0007669"/>
    <property type="project" value="UniProtKB-SubCell"/>
</dbReference>
<keyword evidence="8 11" id="KW-0804">Transcription</keyword>
<dbReference type="CDD" id="cd00200">
    <property type="entry name" value="WD40"/>
    <property type="match status" value="1"/>
</dbReference>
<feature type="repeat" description="WD" evidence="10">
    <location>
        <begin position="33"/>
        <end position="67"/>
    </location>
</feature>
<keyword evidence="6 11" id="KW-0156">Chromatin regulator</keyword>
<feature type="repeat" description="WD" evidence="10">
    <location>
        <begin position="89"/>
        <end position="121"/>
    </location>
</feature>
<evidence type="ECO:0000256" key="2">
    <source>
        <dbReference type="ARBA" id="ARBA00007306"/>
    </source>
</evidence>
<dbReference type="GO" id="GO:0000417">
    <property type="term" value="C:HIR complex"/>
    <property type="evidence" value="ECO:0007669"/>
    <property type="project" value="UniProtKB-ARBA"/>
</dbReference>
<evidence type="ECO:0000256" key="1">
    <source>
        <dbReference type="ARBA" id="ARBA00004123"/>
    </source>
</evidence>
<dbReference type="InterPro" id="IPR015943">
    <property type="entry name" value="WD40/YVTN_repeat-like_dom_sf"/>
</dbReference>
<reference evidence="14" key="2">
    <citation type="submission" date="2021-01" db="EMBL/GenBank/DDBJ databases">
        <authorList>
            <person name="Schikora-Tamarit M.A."/>
        </authorList>
    </citation>
    <scope>NUCLEOTIDE SEQUENCE</scope>
    <source>
        <strain evidence="14">CBS6341</strain>
    </source>
</reference>
<dbReference type="InterPro" id="IPR011494">
    <property type="entry name" value="HIRA-like_C"/>
</dbReference>
<dbReference type="InterPro" id="IPR036322">
    <property type="entry name" value="WD40_repeat_dom_sf"/>
</dbReference>
<dbReference type="Proteomes" id="UP000769528">
    <property type="component" value="Unassembled WGS sequence"/>
</dbReference>
<accession>A0A9P8PNT7</accession>
<dbReference type="PANTHER" id="PTHR13831">
    <property type="entry name" value="MEMBER OF THE HIR1 FAMILY OF WD-REPEAT PROTEINS"/>
    <property type="match status" value="1"/>
</dbReference>
<reference evidence="14" key="1">
    <citation type="journal article" date="2021" name="Open Biol.">
        <title>Shared evolutionary footprints suggest mitochondrial oxidative damage underlies multiple complex I losses in fungi.</title>
        <authorList>
            <person name="Schikora-Tamarit M.A."/>
            <person name="Marcet-Houben M."/>
            <person name="Nosek J."/>
            <person name="Gabaldon T."/>
        </authorList>
    </citation>
    <scope>NUCLEOTIDE SEQUENCE</scope>
    <source>
        <strain evidence="14">CBS6341</strain>
    </source>
</reference>
<evidence type="ECO:0000256" key="11">
    <source>
        <dbReference type="RuleBase" id="RU364014"/>
    </source>
</evidence>
<gene>
    <name evidence="14" type="ORF">WICMUC_002955</name>
</gene>
<dbReference type="InterPro" id="IPR019015">
    <property type="entry name" value="HIRA_B_motif"/>
</dbReference>
<dbReference type="Pfam" id="PF07569">
    <property type="entry name" value="Hira"/>
    <property type="match status" value="1"/>
</dbReference>
<evidence type="ECO:0000313" key="15">
    <source>
        <dbReference type="Proteomes" id="UP000769528"/>
    </source>
</evidence>
<evidence type="ECO:0000313" key="14">
    <source>
        <dbReference type="EMBL" id="KAH3674935.1"/>
    </source>
</evidence>
<proteinExistence type="inferred from homology"/>
<comment type="function">
    <text evidence="11">Required for replication-independent chromatin assembly and for the periodic repression of histone gene transcription during the cell cycle.</text>
</comment>
<keyword evidence="15" id="KW-1185">Reference proteome</keyword>
<dbReference type="PANTHER" id="PTHR13831:SF0">
    <property type="entry name" value="PROTEIN HIRA"/>
    <property type="match status" value="1"/>
</dbReference>
<evidence type="ECO:0000256" key="6">
    <source>
        <dbReference type="ARBA" id="ARBA00022853"/>
    </source>
</evidence>
<evidence type="ECO:0000259" key="12">
    <source>
        <dbReference type="Pfam" id="PF07569"/>
    </source>
</evidence>
<dbReference type="GO" id="GO:0006355">
    <property type="term" value="P:regulation of DNA-templated transcription"/>
    <property type="evidence" value="ECO:0007669"/>
    <property type="project" value="InterPro"/>
</dbReference>
<dbReference type="EMBL" id="JAEUBF010000790">
    <property type="protein sequence ID" value="KAH3674935.1"/>
    <property type="molecule type" value="Genomic_DNA"/>
</dbReference>
<feature type="repeat" description="WD" evidence="10">
    <location>
        <begin position="144"/>
        <end position="185"/>
    </location>
</feature>
<feature type="repeat" description="WD" evidence="10">
    <location>
        <begin position="186"/>
        <end position="227"/>
    </location>
</feature>
<keyword evidence="4 10" id="KW-0853">WD repeat</keyword>
<keyword evidence="9 11" id="KW-0539">Nucleus</keyword>
<dbReference type="AlphaFoldDB" id="A0A9P8PNT7"/>
<sequence>MDTKLPTDKLDLFSWLSSSYMYVLKLPWLNHSEEKRHREVYSLSVSPDGERLASGGLDGKVRIWSIRDLLKFKDKTLKRDETCKPLCSMARHTGAVTVVKFSPDGRFLASGSDDKVLLIWEKDDQLKPTFGEQNTEHWSVTKRVVAHDNDIQDIAWAPDSSILVSVGLDRSIIIWNGTTFERIKRFDVHQSTVKGVVFDPANKYFATASDDRSVRIFRYHKGNELSFSIEKTILKPFKKSPLTTYFRRLSWSPDGQHIAVPNATNGPVTSVAIINRGSWESDISLIGHDTPCEVACFSPVLYEVKVGGSTQITSIVATGGQDKSLVVWNNSFPKPIAVFEEIQYKTITDLSWNPSGNVLFISSLDGTITVIEFEDGELGKPISSAKNEELLNKYGVDKDSMVFPESANQLILEDKAKEHEKSLSGKHLDILMRMEQQLNHKPSAATCESSTPIVSTQIEKKQPTVQEKAILNKVTISNGKKRVAPTLISSSSSTISSRNRFKPVTITVADKIDGDPRRRQIPLSVPSYDLPKFGLHTSINGYYVKKVSDETDNEDDENDEIENFEEAEEEEDLVYKRRKYKNNDSSILMFQSPNTVTRLLSKTVRNESKSQILEILNYEEIEDDEPTTIRCYENGKVIFEQFISEQAISVSGVVDKYWVIATNNSSVIIYSPFGRLLYSKIELGYNVDYMSCQDDYLILLTEDYMIHTYDLKTFKILNRKVSLAPILNSKIAITDEKKILLKYEIYDIELKSSNILVYLSDNQVYMFNNDLKCWNHILDKNDQKYNHYDNIWVDRYNKLKTADYNGSGELKNIESHSGTTDDLKEYVRKLAFHENYDTLLSYLKDENQLVKNTLAELKKDSKHSLVRGE</sequence>